<keyword evidence="3" id="KW-1185">Reference proteome</keyword>
<organism evidence="1">
    <name type="scientific">Hexamita inflata</name>
    <dbReference type="NCBI Taxonomy" id="28002"/>
    <lineage>
        <taxon>Eukaryota</taxon>
        <taxon>Metamonada</taxon>
        <taxon>Diplomonadida</taxon>
        <taxon>Hexamitidae</taxon>
        <taxon>Hexamitinae</taxon>
        <taxon>Hexamita</taxon>
    </lineage>
</organism>
<evidence type="ECO:0000313" key="2">
    <source>
        <dbReference type="EMBL" id="CAL6023401.1"/>
    </source>
</evidence>
<evidence type="ECO:0000313" key="3">
    <source>
        <dbReference type="Proteomes" id="UP001642409"/>
    </source>
</evidence>
<name>A0AA86TWN5_9EUKA</name>
<dbReference type="Proteomes" id="UP001642409">
    <property type="component" value="Unassembled WGS sequence"/>
</dbReference>
<dbReference type="EMBL" id="CATOUU010000302">
    <property type="protein sequence ID" value="CAI9924103.1"/>
    <property type="molecule type" value="Genomic_DNA"/>
</dbReference>
<accession>A0AA86TWN5</accession>
<comment type="caution">
    <text evidence="1">The sequence shown here is derived from an EMBL/GenBank/DDBJ whole genome shotgun (WGS) entry which is preliminary data.</text>
</comment>
<sequence length="154" mass="18258">MKPIRLAVIIESSAYTAILQQSTQKNSKQLIDKVQTFSLMVKNYKRSLAFYKATYAYIEGRVIIHDLVCVKQFFFQFFLFELPKIFLQEDKADTKSQPLVTYCEFRKKQLNQTNDLSFYFNFQQHQFNLQFGHFSAQNLQVSSRYLPIIKDQPN</sequence>
<reference evidence="1" key="1">
    <citation type="submission" date="2023-06" db="EMBL/GenBank/DDBJ databases">
        <authorList>
            <person name="Kurt Z."/>
        </authorList>
    </citation>
    <scope>NUCLEOTIDE SEQUENCE</scope>
</reference>
<dbReference type="EMBL" id="CAXDID020000093">
    <property type="protein sequence ID" value="CAL6023401.1"/>
    <property type="molecule type" value="Genomic_DNA"/>
</dbReference>
<dbReference type="AlphaFoldDB" id="A0AA86TWN5"/>
<evidence type="ECO:0000313" key="1">
    <source>
        <dbReference type="EMBL" id="CAI9924103.1"/>
    </source>
</evidence>
<proteinExistence type="predicted"/>
<protein>
    <submittedName>
        <fullName evidence="2">Hypothetical_protein</fullName>
    </submittedName>
</protein>
<gene>
    <name evidence="1" type="ORF">HINF_LOCUS11748</name>
    <name evidence="2" type="ORF">HINF_LOCUS29116</name>
</gene>
<reference evidence="2 3" key="2">
    <citation type="submission" date="2024-07" db="EMBL/GenBank/DDBJ databases">
        <authorList>
            <person name="Akdeniz Z."/>
        </authorList>
    </citation>
    <scope>NUCLEOTIDE SEQUENCE [LARGE SCALE GENOMIC DNA]</scope>
</reference>